<dbReference type="InterPro" id="IPR011057">
    <property type="entry name" value="Mss4-like_sf"/>
</dbReference>
<gene>
    <name evidence="1" type="ORF">JDV02_002949</name>
</gene>
<organism evidence="1 2">
    <name type="scientific">Purpureocillium takamizusanense</name>
    <dbReference type="NCBI Taxonomy" id="2060973"/>
    <lineage>
        <taxon>Eukaryota</taxon>
        <taxon>Fungi</taxon>
        <taxon>Dikarya</taxon>
        <taxon>Ascomycota</taxon>
        <taxon>Pezizomycotina</taxon>
        <taxon>Sordariomycetes</taxon>
        <taxon>Hypocreomycetidae</taxon>
        <taxon>Hypocreales</taxon>
        <taxon>Ophiocordycipitaceae</taxon>
        <taxon>Purpureocillium</taxon>
    </lineage>
</organism>
<dbReference type="RefSeq" id="XP_047840002.1">
    <property type="nucleotide sequence ID" value="XM_047984030.1"/>
</dbReference>
<dbReference type="SUPFAM" id="SSF51316">
    <property type="entry name" value="Mss4-like"/>
    <property type="match status" value="1"/>
</dbReference>
<name>A0A9Q8V9B9_9HYPO</name>
<evidence type="ECO:0000313" key="1">
    <source>
        <dbReference type="EMBL" id="UNI16521.1"/>
    </source>
</evidence>
<accession>A0A9Q8V9B9</accession>
<dbReference type="KEGG" id="ptkz:JDV02_002949"/>
<evidence type="ECO:0008006" key="3">
    <source>
        <dbReference type="Google" id="ProtNLM"/>
    </source>
</evidence>
<dbReference type="Proteomes" id="UP000829364">
    <property type="component" value="Chromosome 2"/>
</dbReference>
<dbReference type="Gene3D" id="3.90.1590.10">
    <property type="entry name" value="glutathione-dependent formaldehyde- activating enzyme (gfa)"/>
    <property type="match status" value="1"/>
</dbReference>
<dbReference type="GeneID" id="72064909"/>
<dbReference type="OrthoDB" id="5422068at2759"/>
<evidence type="ECO:0000313" key="2">
    <source>
        <dbReference type="Proteomes" id="UP000829364"/>
    </source>
</evidence>
<dbReference type="EMBL" id="CP086355">
    <property type="protein sequence ID" value="UNI16521.1"/>
    <property type="molecule type" value="Genomic_DNA"/>
</dbReference>
<keyword evidence="2" id="KW-1185">Reference proteome</keyword>
<sequence>MKSTEDVRLPLSTVCHCNSCRETTGQLAAFGVAFEKAHLELSFVTKTEAKSDAPPLEKDRQWVAAATLLQDEKLLEERCVSFYDSSVRRRKIFCPRCGVSIGHTTDTRSIPAEWGWPEAMAVMTPTIDREFLASDWWVPERATWTACGIPWVRNQARSGLGGLIEHPLAFRDKVMGDDIGADLELLKILGESIDISIFR</sequence>
<protein>
    <recommendedName>
        <fullName evidence="3">CENP-V/GFA domain-containing protein</fullName>
    </recommendedName>
</protein>
<reference evidence="1" key="1">
    <citation type="submission" date="2021-11" db="EMBL/GenBank/DDBJ databases">
        <title>Purpureocillium_takamizusanense_genome.</title>
        <authorList>
            <person name="Nguyen N.-H."/>
        </authorList>
    </citation>
    <scope>NUCLEOTIDE SEQUENCE</scope>
    <source>
        <strain evidence="1">PT3</strain>
    </source>
</reference>
<proteinExistence type="predicted"/>
<dbReference type="AlphaFoldDB" id="A0A9Q8V9B9"/>